<comment type="caution">
    <text evidence="1">The sequence shown here is derived from an EMBL/GenBank/DDBJ whole genome shotgun (WGS) entry which is preliminary data.</text>
</comment>
<evidence type="ECO:0008006" key="3">
    <source>
        <dbReference type="Google" id="ProtNLM"/>
    </source>
</evidence>
<protein>
    <recommendedName>
        <fullName evidence="3">Lipoprotein</fullName>
    </recommendedName>
</protein>
<proteinExistence type="predicted"/>
<name>A0A3P2ACB0_9NEIS</name>
<dbReference type="RefSeq" id="WP_124794069.1">
    <property type="nucleotide sequence ID" value="NZ_RQYC01000002.1"/>
</dbReference>
<sequence>MKPFNIFYALVGACLLLTACEKTPPPPAQPSEEYHFGNKKYQDFFSQYLRAAAKQDPRSIDYKYSDYVRSYTAEYIQKHLGITPKNPNLLFRLRVSRTDPNNKKAGMPSKYIDTQDVLLGIPTRTSHKRVPCNSEPPPLEGMFCFQEYSPQANRIVSLPTYVYLPHEKGMKKIPHINQSIDFDCSLPPHQNCSLFEYPGYPYNLKIFISFTKPSDFFEIIQIVEQYFYQTTGVHIWERPLKRNKNQFDITKGS</sequence>
<keyword evidence="2" id="KW-1185">Reference proteome</keyword>
<gene>
    <name evidence="1" type="ORF">EII21_02475</name>
</gene>
<dbReference type="OrthoDB" id="10007360at2"/>
<evidence type="ECO:0000313" key="2">
    <source>
        <dbReference type="Proteomes" id="UP000269923"/>
    </source>
</evidence>
<evidence type="ECO:0000313" key="1">
    <source>
        <dbReference type="EMBL" id="RRD91273.1"/>
    </source>
</evidence>
<reference evidence="1 2" key="1">
    <citation type="submission" date="2018-11" db="EMBL/GenBank/DDBJ databases">
        <title>Genomes From Bacteria Associated with the Canine Oral Cavity: a Test Case for Automated Genome-Based Taxonomic Assignment.</title>
        <authorList>
            <person name="Coil D.A."/>
            <person name="Jospin G."/>
            <person name="Darling A.E."/>
            <person name="Wallis C."/>
            <person name="Davis I.J."/>
            <person name="Harris S."/>
            <person name="Eisen J.A."/>
            <person name="Holcombe L.J."/>
            <person name="O'Flynn C."/>
        </authorList>
    </citation>
    <scope>NUCLEOTIDE SEQUENCE [LARGE SCALE GENOMIC DNA]</scope>
    <source>
        <strain evidence="1 2">COT-280</strain>
    </source>
</reference>
<dbReference type="EMBL" id="RQYC01000002">
    <property type="protein sequence ID" value="RRD91273.1"/>
    <property type="molecule type" value="Genomic_DNA"/>
</dbReference>
<dbReference type="Proteomes" id="UP000269923">
    <property type="component" value="Unassembled WGS sequence"/>
</dbReference>
<accession>A0A3P2ACB0</accession>
<dbReference type="AlphaFoldDB" id="A0A3P2ACB0"/>
<dbReference type="PROSITE" id="PS51257">
    <property type="entry name" value="PROKAR_LIPOPROTEIN"/>
    <property type="match status" value="1"/>
</dbReference>
<organism evidence="1 2">
    <name type="scientific">Conchiformibius steedae</name>
    <dbReference type="NCBI Taxonomy" id="153493"/>
    <lineage>
        <taxon>Bacteria</taxon>
        <taxon>Pseudomonadati</taxon>
        <taxon>Pseudomonadota</taxon>
        <taxon>Betaproteobacteria</taxon>
        <taxon>Neisseriales</taxon>
        <taxon>Neisseriaceae</taxon>
        <taxon>Conchiformibius</taxon>
    </lineage>
</organism>